<evidence type="ECO:0000313" key="5">
    <source>
        <dbReference type="EMBL" id="UYO64431.1"/>
    </source>
</evidence>
<dbReference type="EMBL" id="CP087994">
    <property type="protein sequence ID" value="UYO64431.1"/>
    <property type="molecule type" value="Genomic_DNA"/>
</dbReference>
<organism evidence="5 6">
    <name type="scientific">Acetobacterium wieringae</name>
    <dbReference type="NCBI Taxonomy" id="52694"/>
    <lineage>
        <taxon>Bacteria</taxon>
        <taxon>Bacillati</taxon>
        <taxon>Bacillota</taxon>
        <taxon>Clostridia</taxon>
        <taxon>Eubacteriales</taxon>
        <taxon>Eubacteriaceae</taxon>
        <taxon>Acetobacterium</taxon>
    </lineage>
</organism>
<keyword evidence="6" id="KW-1185">Reference proteome</keyword>
<feature type="signal peptide" evidence="2">
    <location>
        <begin position="1"/>
        <end position="27"/>
    </location>
</feature>
<dbReference type="Proteomes" id="UP001163550">
    <property type="component" value="Chromosome"/>
</dbReference>
<dbReference type="Pfam" id="PF09479">
    <property type="entry name" value="Flg_new"/>
    <property type="match status" value="9"/>
</dbReference>
<sequence length="2231" mass="248363">MSKQNKFRRIIFTLMMLLMLSVSFGNAVFALDNTDTIGSGTTDTVDAFYYSDQYMWKVSLFVANADTVNRNDSTIQNFHRIGDEAVYLTPVGNWNQWVGGSRPSHISSLAFSKENKVDTLMELDKIEGDINDLNPVSLTNAVGVDIINFGSIVCDGKTLPYPPQICDGMIYKNGVIEKTSYVGNLNDVVNYFNNQKTINAVLNHYATKQGKTPEQLVSELEFTINGETRTGWNPEGILPKEINGNPTNQVEWLIVYEPCAIVYTRDTSKWKETDQWYNGYVLSATDFSVMQIKKQMDWRYDETRMSSWAGKQPDAWLPNAQRQHVARLSHLVVGNSVIIKDAWYGYEVGKGVDQNAAVPYNRWTSENQLKFGGWGMSMWEKPTIYKEAIDYDFNENTDVIYATNIYSNIDTVPGDELTVTYEINGGTYTNTVIAPKKTEVLSYFKWHTPEVDTPTTYDLKITVSPYPKGTIGADGNEYVHKTITVRPLVEKTPPDPKVHDSLPTDFIKDNVPDLVVGDDTIKKTDTPIVKEVQEVSKAPYYYDQKVTLNIITNRATQAIDFKNTKTGDSRQLTKDSVGNGILVSTFENKLDDTITWQVEFTMINFGKNTYSVVPSSAEKGLGSEFQYSLDMIEDPDIPVINSVDINPKPDAKGFYYLYTDTKSPDLEYMIYYNTDGGTKIEPHKVKANTFLPVPEVPEKEGYIFSGWYKDNNFSELWDFDNTRIRGVSTLYAKWTIKTFTVCFENNGKGNTISPITVNYNEIIPEPEKLAQNGFRFEGWFKDSGLTEKWDFDNSTITQDTTLYAKWSANEFLVGFEENGGTEVADQVIKYNEKVTEPTISHEGYTFDKWCIDAELTTPWNFETDTVTKNMVLYAKWIADPSAIYFVENGGSDTPDLIGVTDQNITDRTMPIITREGYTFKGFFLEEDFSGDEVTELPEKFPIGELTYYAKWEINIYTVTFDTDEGSSIDEQQVEYQQLATRPKDDPEKNGFYFKTWYADKELTEVFDFDAPITGDTTIYARWLGPDDDISEYTPGQIGEIAEKGEGDDYFDVGDEITIELSTGEQVVMQIYGFDHDFKSDGGKTDITFGTKNLLLDSGVINTADYNVGGWDSSALRSWMRTTLYDELPSEWQILIYGVDKTTSDGGLTNSLTVSSDKIYAFSEKELTGNQSLSLSGEGRKYPIFDMGTIVKTQNGSATDYWTRSATVESGSAFNAIGLDTSISSIDANQDLGIAFGFSIGTAKHYTVSFDTTGANETVDSQTIDDNSLATDPNITLSRDDGYFFDKWFKDVGCTVPFDFYNDYINSDTILYAGWKTMPPKGSPLSDFTWEQIGIIADAGQGDDYWDVGAEKDLTLTTGETLTMQIYGFNHDPKSDGSGDTNITFGCKDLGSSLFKPMNFSGTNVGGWNSSNLRSTTNGILFDQLGHSVKSIVKTVDKMTSTGGYGSPAIIASADNVFIFSAAEIGVVSSYAVVGEGTQYPIFTDNISRIRSGSQYWLRSAQKDTDSYFLGVLSSGAVSTNFGASQTQYGNFGFAVGSSPYADVTYNTNGGSSTAAQKILKGTTIPAPTVPTKANYAFGGWFKDASFTTPWNFATDTITGQTTLYAKWQAQVTFNSQGGSAVSSVTTDLNTYISAPSSPSRDGYTFKGWFNEAGCLSAFNFATTPVTANKILYAKWDLGVPDSSVPLNDWSWEQIKIVADAGLGQSYFDVGEYKDITLSTGEVLRLQIYGFNHDELADGTGNKTNITFGLKTVMNANHVLNPTNHNDNYGGWDVTDMRAYLNGVTTSYQSCDYSNTSVYSTLSSDLKPLIKQVKKYTSRGFDNQYPAVIIISVDKLFLFSDEEVYQNNDYSAAGEGTLYPIFNIDNASRIRKDVIGNTRQWWLRSASFMNSAYYFGVNFDGYATNIHTPECPIGVNFGFAIGNAPTNTYNVTFDSQGGSAVAAKTATMNTTITAPTEPTKTNAFFGGWFKDAACTQSWIFTSDKVTGTTTIYAKWTDLPPAGQPLESYTWPQIKQISEAGKADDYWNIGDEKIVNIGGTNYAFQIYDFKHDDKADGSGKVGITFGMKGVYKDPHSMNAFGVMNSAGYNGSDLRAYLNGVTTINQLSNYTTTSVYYKLPSDLKSVVSQVKKYTSDNYLGASQTVTSIDNLFIFGTIEVFGYSSYSWTDPYSYQYPIFTDNASRIKRDSSSNPCVWHLRDQRFQDSYSFLQVDVPGNITNVADWNYGVCFGFCV</sequence>
<dbReference type="InterPro" id="IPR013378">
    <property type="entry name" value="InlB-like_B-rpt"/>
</dbReference>
<evidence type="ECO:0000313" key="6">
    <source>
        <dbReference type="Proteomes" id="UP001163550"/>
    </source>
</evidence>
<dbReference type="RefSeq" id="WP_228878066.1">
    <property type="nucleotide sequence ID" value="NZ_CABIIK010000003.1"/>
</dbReference>
<feature type="domain" description="DUF6273" evidence="3">
    <location>
        <begin position="1402"/>
        <end position="1521"/>
    </location>
</feature>
<feature type="domain" description="DUF6273" evidence="3">
    <location>
        <begin position="1093"/>
        <end position="1229"/>
    </location>
</feature>
<feature type="chain" id="PRO_5045071688" evidence="2">
    <location>
        <begin position="28"/>
        <end position="2231"/>
    </location>
</feature>
<proteinExistence type="predicted"/>
<dbReference type="InterPro" id="IPR042229">
    <property type="entry name" value="Listeria/Bacterioides_rpt_sf"/>
</dbReference>
<feature type="domain" description="DUF8194" evidence="4">
    <location>
        <begin position="389"/>
        <end position="464"/>
    </location>
</feature>
<feature type="domain" description="DUF6273" evidence="3">
    <location>
        <begin position="2081"/>
        <end position="2218"/>
    </location>
</feature>
<comment type="subcellular location">
    <subcellularLocation>
        <location evidence="1">Cell envelope</location>
    </subcellularLocation>
</comment>
<reference evidence="5" key="1">
    <citation type="submission" date="2021-11" db="EMBL/GenBank/DDBJ databases">
        <title>Isoprene-degrading acetogen.</title>
        <authorList>
            <person name="Yang Y."/>
            <person name="Jin H."/>
            <person name="Yan J."/>
        </authorList>
    </citation>
    <scope>NUCLEOTIDE SEQUENCE</scope>
    <source>
        <strain evidence="5">Berkeley</strain>
    </source>
</reference>
<dbReference type="NCBIfam" id="TIGR02543">
    <property type="entry name" value="List_Bact_rpt"/>
    <property type="match status" value="4"/>
</dbReference>
<dbReference type="InterPro" id="IPR046240">
    <property type="entry name" value="DUF6273"/>
</dbReference>
<dbReference type="Gene3D" id="2.60.40.4270">
    <property type="entry name" value="Listeria-Bacteroides repeat domain"/>
    <property type="match status" value="9"/>
</dbReference>
<evidence type="ECO:0000256" key="1">
    <source>
        <dbReference type="ARBA" id="ARBA00004196"/>
    </source>
</evidence>
<evidence type="ECO:0000256" key="2">
    <source>
        <dbReference type="SAM" id="SignalP"/>
    </source>
</evidence>
<evidence type="ECO:0000259" key="4">
    <source>
        <dbReference type="Pfam" id="PF26614"/>
    </source>
</evidence>
<accession>A0ABY6HIR1</accession>
<gene>
    <name evidence="5" type="ORF">LNN31_08410</name>
</gene>
<feature type="domain" description="DUF6273" evidence="3">
    <location>
        <begin position="1762"/>
        <end position="1904"/>
    </location>
</feature>
<protein>
    <submittedName>
        <fullName evidence="5">InlB B-repeat-containing protein</fullName>
    </submittedName>
</protein>
<dbReference type="Pfam" id="PF26614">
    <property type="entry name" value="DUF8194"/>
    <property type="match status" value="1"/>
</dbReference>
<evidence type="ECO:0000259" key="3">
    <source>
        <dbReference type="Pfam" id="PF19789"/>
    </source>
</evidence>
<dbReference type="Pfam" id="PF19789">
    <property type="entry name" value="DUF6273"/>
    <property type="match status" value="4"/>
</dbReference>
<name>A0ABY6HIR1_9FIRM</name>
<dbReference type="InterPro" id="IPR058507">
    <property type="entry name" value="DUF8194"/>
</dbReference>
<keyword evidence="2" id="KW-0732">Signal</keyword>